<keyword evidence="1" id="KW-1133">Transmembrane helix</keyword>
<protein>
    <submittedName>
        <fullName evidence="2">Uncharacterized protein</fullName>
    </submittedName>
</protein>
<dbReference type="PANTHER" id="PTHR37222:SF1">
    <property type="entry name" value="OS02G0718000 PROTEIN"/>
    <property type="match status" value="1"/>
</dbReference>
<name>A0AA38GVM2_TAXCH</name>
<evidence type="ECO:0000313" key="3">
    <source>
        <dbReference type="Proteomes" id="UP000824469"/>
    </source>
</evidence>
<dbReference type="AlphaFoldDB" id="A0AA38GVM2"/>
<proteinExistence type="predicted"/>
<feature type="transmembrane region" description="Helical" evidence="1">
    <location>
        <begin position="229"/>
        <end position="248"/>
    </location>
</feature>
<dbReference type="PANTHER" id="PTHR37222">
    <property type="entry name" value="OS02G0718000 PROTEIN"/>
    <property type="match status" value="1"/>
</dbReference>
<feature type="transmembrane region" description="Helical" evidence="1">
    <location>
        <begin position="170"/>
        <end position="188"/>
    </location>
</feature>
<keyword evidence="3" id="KW-1185">Reference proteome</keyword>
<evidence type="ECO:0000256" key="1">
    <source>
        <dbReference type="SAM" id="Phobius"/>
    </source>
</evidence>
<reference evidence="2 3" key="1">
    <citation type="journal article" date="2021" name="Nat. Plants">
        <title>The Taxus genome provides insights into paclitaxel biosynthesis.</title>
        <authorList>
            <person name="Xiong X."/>
            <person name="Gou J."/>
            <person name="Liao Q."/>
            <person name="Li Y."/>
            <person name="Zhou Q."/>
            <person name="Bi G."/>
            <person name="Li C."/>
            <person name="Du R."/>
            <person name="Wang X."/>
            <person name="Sun T."/>
            <person name="Guo L."/>
            <person name="Liang H."/>
            <person name="Lu P."/>
            <person name="Wu Y."/>
            <person name="Zhang Z."/>
            <person name="Ro D.K."/>
            <person name="Shang Y."/>
            <person name="Huang S."/>
            <person name="Yan J."/>
        </authorList>
    </citation>
    <scope>NUCLEOTIDE SEQUENCE [LARGE SCALE GENOMIC DNA]</scope>
    <source>
        <strain evidence="2">Ta-2019</strain>
    </source>
</reference>
<dbReference type="Proteomes" id="UP000824469">
    <property type="component" value="Unassembled WGS sequence"/>
</dbReference>
<gene>
    <name evidence="2" type="ORF">KI387_002011</name>
</gene>
<evidence type="ECO:0000313" key="2">
    <source>
        <dbReference type="EMBL" id="KAH9329903.1"/>
    </source>
</evidence>
<sequence length="253" mass="28494">MAFLVRSGRRRNGGVHRLLSSFYMPSYAPTLPYVLLFGKAKPEQEENSWQRCVRAAKYPLNGDGSISFSTMPLGCVRLYSQPSQPKEKERVEQKENENDRILEGFKHQQIEGPTVERDMCGLANEVREQLKHLRKSLYDLSNGMLFLGVAQLSCGAWLHWITNASPLSEISVQSFFAFALPFTFAYLLRQVLKPMTFFTKMEEQGRLQILTLALQITKGMTALCQRLKVVAILCGAGISIGLLAKQWLPSGST</sequence>
<organism evidence="2 3">
    <name type="scientific">Taxus chinensis</name>
    <name type="common">Chinese yew</name>
    <name type="synonym">Taxus wallichiana var. chinensis</name>
    <dbReference type="NCBI Taxonomy" id="29808"/>
    <lineage>
        <taxon>Eukaryota</taxon>
        <taxon>Viridiplantae</taxon>
        <taxon>Streptophyta</taxon>
        <taxon>Embryophyta</taxon>
        <taxon>Tracheophyta</taxon>
        <taxon>Spermatophyta</taxon>
        <taxon>Pinopsida</taxon>
        <taxon>Pinidae</taxon>
        <taxon>Conifers II</taxon>
        <taxon>Cupressales</taxon>
        <taxon>Taxaceae</taxon>
        <taxon>Taxus</taxon>
    </lineage>
</organism>
<accession>A0AA38GVM2</accession>
<keyword evidence="1" id="KW-0812">Transmembrane</keyword>
<comment type="caution">
    <text evidence="2">The sequence shown here is derived from an EMBL/GenBank/DDBJ whole genome shotgun (WGS) entry which is preliminary data.</text>
</comment>
<dbReference type="EMBL" id="JAHRHJ020000001">
    <property type="protein sequence ID" value="KAH9329903.1"/>
    <property type="molecule type" value="Genomic_DNA"/>
</dbReference>
<feature type="transmembrane region" description="Helical" evidence="1">
    <location>
        <begin position="137"/>
        <end position="158"/>
    </location>
</feature>
<keyword evidence="1" id="KW-0472">Membrane</keyword>